<dbReference type="RefSeq" id="WP_116684817.1">
    <property type="nucleotide sequence ID" value="NZ_QURL01000012.1"/>
</dbReference>
<evidence type="ECO:0000256" key="1">
    <source>
        <dbReference type="SAM" id="SignalP"/>
    </source>
</evidence>
<dbReference type="Proteomes" id="UP000264310">
    <property type="component" value="Unassembled WGS sequence"/>
</dbReference>
<reference evidence="2 3" key="1">
    <citation type="submission" date="2018-08" db="EMBL/GenBank/DDBJ databases">
        <title>Fulvimarina sp. 85, whole genome shotgun sequence.</title>
        <authorList>
            <person name="Tuo L."/>
        </authorList>
    </citation>
    <scope>NUCLEOTIDE SEQUENCE [LARGE SCALE GENOMIC DNA]</scope>
    <source>
        <strain evidence="2 3">85</strain>
    </source>
</reference>
<feature type="signal peptide" evidence="1">
    <location>
        <begin position="1"/>
        <end position="22"/>
    </location>
</feature>
<feature type="chain" id="PRO_5017051094" description="Lipoprotein" evidence="1">
    <location>
        <begin position="23"/>
        <end position="59"/>
    </location>
</feature>
<dbReference type="AlphaFoldDB" id="A0A371WY66"/>
<dbReference type="EMBL" id="QURL01000012">
    <property type="protein sequence ID" value="RFC61876.1"/>
    <property type="molecule type" value="Genomic_DNA"/>
</dbReference>
<name>A0A371WY66_9HYPH</name>
<gene>
    <name evidence="2" type="ORF">DYI37_18790</name>
</gene>
<keyword evidence="3" id="KW-1185">Reference proteome</keyword>
<accession>A0A371WY66</accession>
<protein>
    <recommendedName>
        <fullName evidence="4">Lipoprotein</fullName>
    </recommendedName>
</protein>
<evidence type="ECO:0000313" key="2">
    <source>
        <dbReference type="EMBL" id="RFC61876.1"/>
    </source>
</evidence>
<evidence type="ECO:0000313" key="3">
    <source>
        <dbReference type="Proteomes" id="UP000264310"/>
    </source>
</evidence>
<organism evidence="2 3">
    <name type="scientific">Fulvimarina endophytica</name>
    <dbReference type="NCBI Taxonomy" id="2293836"/>
    <lineage>
        <taxon>Bacteria</taxon>
        <taxon>Pseudomonadati</taxon>
        <taxon>Pseudomonadota</taxon>
        <taxon>Alphaproteobacteria</taxon>
        <taxon>Hyphomicrobiales</taxon>
        <taxon>Aurantimonadaceae</taxon>
        <taxon>Fulvimarina</taxon>
    </lineage>
</organism>
<comment type="caution">
    <text evidence="2">The sequence shown here is derived from an EMBL/GenBank/DDBJ whole genome shotgun (WGS) entry which is preliminary data.</text>
</comment>
<evidence type="ECO:0008006" key="4">
    <source>
        <dbReference type="Google" id="ProtNLM"/>
    </source>
</evidence>
<dbReference type="OrthoDB" id="9893674at2"/>
<sequence length="59" mass="6228">MTTIVFKSVVFTLLSMIGMGLGGCGSTPPAANCFSYASEDDGPCQFEPLGSSRWDQFDG</sequence>
<keyword evidence="1" id="KW-0732">Signal</keyword>
<proteinExistence type="predicted"/>
<dbReference type="PROSITE" id="PS51257">
    <property type="entry name" value="PROKAR_LIPOPROTEIN"/>
    <property type="match status" value="1"/>
</dbReference>